<proteinExistence type="predicted"/>
<comment type="caution">
    <text evidence="2">The sequence shown here is derived from an EMBL/GenBank/DDBJ whole genome shotgun (WGS) entry which is preliminary data.</text>
</comment>
<name>A0AAN9SZZ1_PSOTE</name>
<organism evidence="2 3">
    <name type="scientific">Psophocarpus tetragonolobus</name>
    <name type="common">Winged bean</name>
    <name type="synonym">Dolichos tetragonolobus</name>
    <dbReference type="NCBI Taxonomy" id="3891"/>
    <lineage>
        <taxon>Eukaryota</taxon>
        <taxon>Viridiplantae</taxon>
        <taxon>Streptophyta</taxon>
        <taxon>Embryophyta</taxon>
        <taxon>Tracheophyta</taxon>
        <taxon>Spermatophyta</taxon>
        <taxon>Magnoliopsida</taxon>
        <taxon>eudicotyledons</taxon>
        <taxon>Gunneridae</taxon>
        <taxon>Pentapetalae</taxon>
        <taxon>rosids</taxon>
        <taxon>fabids</taxon>
        <taxon>Fabales</taxon>
        <taxon>Fabaceae</taxon>
        <taxon>Papilionoideae</taxon>
        <taxon>50 kb inversion clade</taxon>
        <taxon>NPAAA clade</taxon>
        <taxon>indigoferoid/millettioid clade</taxon>
        <taxon>Phaseoleae</taxon>
        <taxon>Psophocarpus</taxon>
    </lineage>
</organism>
<keyword evidence="1" id="KW-0812">Transmembrane</keyword>
<keyword evidence="1" id="KW-0472">Membrane</keyword>
<feature type="transmembrane region" description="Helical" evidence="1">
    <location>
        <begin position="94"/>
        <end position="116"/>
    </location>
</feature>
<feature type="transmembrane region" description="Helical" evidence="1">
    <location>
        <begin position="21"/>
        <end position="40"/>
    </location>
</feature>
<keyword evidence="1" id="KW-1133">Transmembrane helix</keyword>
<accession>A0AAN9SZZ1</accession>
<reference evidence="2 3" key="1">
    <citation type="submission" date="2024-01" db="EMBL/GenBank/DDBJ databases">
        <title>The genomes of 5 underutilized Papilionoideae crops provide insights into root nodulation and disease resistanc.</title>
        <authorList>
            <person name="Jiang F."/>
        </authorList>
    </citation>
    <scope>NUCLEOTIDE SEQUENCE [LARGE SCALE GENOMIC DNA]</scope>
    <source>
        <strain evidence="2">DUOXIRENSHENG_FW03</strain>
        <tissue evidence="2">Leaves</tissue>
    </source>
</reference>
<dbReference type="EMBL" id="JAYMYS010000001">
    <property type="protein sequence ID" value="KAK7410800.1"/>
    <property type="molecule type" value="Genomic_DNA"/>
</dbReference>
<evidence type="ECO:0000313" key="2">
    <source>
        <dbReference type="EMBL" id="KAK7410800.1"/>
    </source>
</evidence>
<evidence type="ECO:0000313" key="3">
    <source>
        <dbReference type="Proteomes" id="UP001386955"/>
    </source>
</evidence>
<evidence type="ECO:0000256" key="1">
    <source>
        <dbReference type="SAM" id="Phobius"/>
    </source>
</evidence>
<gene>
    <name evidence="2" type="ORF">VNO78_01904</name>
</gene>
<dbReference type="Proteomes" id="UP001386955">
    <property type="component" value="Unassembled WGS sequence"/>
</dbReference>
<feature type="transmembrane region" description="Helical" evidence="1">
    <location>
        <begin position="52"/>
        <end position="73"/>
    </location>
</feature>
<keyword evidence="3" id="KW-1185">Reference proteome</keyword>
<protein>
    <submittedName>
        <fullName evidence="2">Uncharacterized protein</fullName>
    </submittedName>
</protein>
<sequence>MKGFLRGARHGYGVAELLGGWRLCWIYCTCCWCNCIWPNLLGLRLLVLLDAVLYLVFVCLRGPFLSLHLSLFYKSGMVFFRQYSTDIPREHTPDLGFLVSYLPLSCLASPITFLFLRHPNFNLISVLHIHDITDISCTSLTYICIFVAEKESEGVLSGQAWTAQDSECFDLPLLHESWFIAGCST</sequence>
<dbReference type="AlphaFoldDB" id="A0AAN9SZZ1"/>